<reference evidence="9 10" key="1">
    <citation type="submission" date="2020-02" db="EMBL/GenBank/DDBJ databases">
        <authorList>
            <person name="Feng H."/>
        </authorList>
    </citation>
    <scope>NUCLEOTIDE SEQUENCE [LARGE SCALE GENOMIC DNA]</scope>
    <source>
        <strain evidence="9 10">Gsoil 114</strain>
    </source>
</reference>
<feature type="transmembrane region" description="Helical" evidence="8">
    <location>
        <begin position="160"/>
        <end position="181"/>
    </location>
</feature>
<feature type="transmembrane region" description="Helical" evidence="8">
    <location>
        <begin position="132"/>
        <end position="153"/>
    </location>
</feature>
<keyword evidence="4 8" id="KW-1133">Transmembrane helix</keyword>
<dbReference type="Proteomes" id="UP000476934">
    <property type="component" value="Unassembled WGS sequence"/>
</dbReference>
<evidence type="ECO:0000313" key="9">
    <source>
        <dbReference type="EMBL" id="NEY18398.1"/>
    </source>
</evidence>
<evidence type="ECO:0000313" key="10">
    <source>
        <dbReference type="Proteomes" id="UP000476934"/>
    </source>
</evidence>
<dbReference type="PANTHER" id="PTHR35529">
    <property type="entry name" value="MANGANESE EFFLUX PUMP MNTP-RELATED"/>
    <property type="match status" value="1"/>
</dbReference>
<gene>
    <name evidence="8" type="primary">mntP</name>
    <name evidence="9" type="ORF">G4D61_00255</name>
</gene>
<dbReference type="EMBL" id="JAAIWK010000001">
    <property type="protein sequence ID" value="NEY18398.1"/>
    <property type="molecule type" value="Genomic_DNA"/>
</dbReference>
<evidence type="ECO:0000256" key="7">
    <source>
        <dbReference type="ARBA" id="ARBA00023211"/>
    </source>
</evidence>
<keyword evidence="5 8" id="KW-0406">Ion transport</keyword>
<sequence>MAIISETITLMVMAFALGMDAFSVSLGIGMSKLRMKQMFYIGLTVGIFHVIMPFFGIIAGKFLSHTFGMIAQYVGGILLIILGIQMMAFVFKKEDTSIIKPEGLGLIFFALSVSLDSFSAGLSLGIYGARTIVVVVCFGIVATILAWLGLLIGRKVHGLLGMYGEVLGGMILFIFGVKLLLPF</sequence>
<comment type="function">
    <text evidence="8">Probably functions as a manganese efflux pump.</text>
</comment>
<keyword evidence="7 8" id="KW-0464">Manganese</keyword>
<dbReference type="Pfam" id="PF02659">
    <property type="entry name" value="Mntp"/>
    <property type="match status" value="1"/>
</dbReference>
<dbReference type="InterPro" id="IPR022929">
    <property type="entry name" value="Put_MntP"/>
</dbReference>
<dbReference type="GO" id="GO:0005384">
    <property type="term" value="F:manganese ion transmembrane transporter activity"/>
    <property type="evidence" value="ECO:0007669"/>
    <property type="project" value="UniProtKB-UniRule"/>
</dbReference>
<feature type="transmembrane region" description="Helical" evidence="8">
    <location>
        <begin position="12"/>
        <end position="31"/>
    </location>
</feature>
<keyword evidence="1 8" id="KW-0813">Transport</keyword>
<evidence type="ECO:0000256" key="1">
    <source>
        <dbReference type="ARBA" id="ARBA00022448"/>
    </source>
</evidence>
<evidence type="ECO:0000256" key="8">
    <source>
        <dbReference type="HAMAP-Rule" id="MF_01521"/>
    </source>
</evidence>
<evidence type="ECO:0000256" key="3">
    <source>
        <dbReference type="ARBA" id="ARBA00022692"/>
    </source>
</evidence>
<comment type="caution">
    <text evidence="9">The sequence shown here is derived from an EMBL/GenBank/DDBJ whole genome shotgun (WGS) entry which is preliminary data.</text>
</comment>
<keyword evidence="3 8" id="KW-0812">Transmembrane</keyword>
<accession>A0A6M0P504</accession>
<dbReference type="GO" id="GO:0005886">
    <property type="term" value="C:plasma membrane"/>
    <property type="evidence" value="ECO:0007669"/>
    <property type="project" value="UniProtKB-SubCell"/>
</dbReference>
<dbReference type="PANTHER" id="PTHR35529:SF1">
    <property type="entry name" value="MANGANESE EFFLUX PUMP MNTP-RELATED"/>
    <property type="match status" value="1"/>
</dbReference>
<keyword evidence="2 8" id="KW-1003">Cell membrane</keyword>
<organism evidence="9 10">
    <name type="scientific">Heyndrickxia ginsengihumi</name>
    <dbReference type="NCBI Taxonomy" id="363870"/>
    <lineage>
        <taxon>Bacteria</taxon>
        <taxon>Bacillati</taxon>
        <taxon>Bacillota</taxon>
        <taxon>Bacilli</taxon>
        <taxon>Bacillales</taxon>
        <taxon>Bacillaceae</taxon>
        <taxon>Heyndrickxia</taxon>
    </lineage>
</organism>
<dbReference type="AlphaFoldDB" id="A0A6M0P504"/>
<feature type="transmembrane region" description="Helical" evidence="8">
    <location>
        <begin position="103"/>
        <end position="126"/>
    </location>
</feature>
<evidence type="ECO:0000256" key="5">
    <source>
        <dbReference type="ARBA" id="ARBA00023065"/>
    </source>
</evidence>
<evidence type="ECO:0000256" key="6">
    <source>
        <dbReference type="ARBA" id="ARBA00023136"/>
    </source>
</evidence>
<dbReference type="RefSeq" id="WP_025727643.1">
    <property type="nucleotide sequence ID" value="NZ_JAAIWK010000001.1"/>
</dbReference>
<reference evidence="9 10" key="2">
    <citation type="submission" date="2020-03" db="EMBL/GenBank/DDBJ databases">
        <title>Bacillus aquiflavi sp. nov., isolated from yellow water of strong flavor Chinese baijiu in Yibin region of China.</title>
        <authorList>
            <person name="Xie J."/>
        </authorList>
    </citation>
    <scope>NUCLEOTIDE SEQUENCE [LARGE SCALE GENOMIC DNA]</scope>
    <source>
        <strain evidence="9 10">Gsoil 114</strain>
    </source>
</reference>
<comment type="subcellular location">
    <subcellularLocation>
        <location evidence="8">Cell membrane</location>
        <topology evidence="8">Multi-pass membrane protein</topology>
    </subcellularLocation>
</comment>
<evidence type="ECO:0000256" key="4">
    <source>
        <dbReference type="ARBA" id="ARBA00022989"/>
    </source>
</evidence>
<name>A0A6M0P504_9BACI</name>
<feature type="transmembrane region" description="Helical" evidence="8">
    <location>
        <begin position="38"/>
        <end position="58"/>
    </location>
</feature>
<keyword evidence="10" id="KW-1185">Reference proteome</keyword>
<proteinExistence type="inferred from homology"/>
<dbReference type="InterPro" id="IPR003810">
    <property type="entry name" value="Mntp/YtaF"/>
</dbReference>
<dbReference type="HAMAP" id="MF_01521">
    <property type="entry name" value="MntP_pump"/>
    <property type="match status" value="1"/>
</dbReference>
<feature type="transmembrane region" description="Helical" evidence="8">
    <location>
        <begin position="70"/>
        <end position="91"/>
    </location>
</feature>
<evidence type="ECO:0000256" key="2">
    <source>
        <dbReference type="ARBA" id="ARBA00022475"/>
    </source>
</evidence>
<keyword evidence="6 8" id="KW-0472">Membrane</keyword>
<protein>
    <recommendedName>
        <fullName evidence="8">Putative manganese efflux pump MntP</fullName>
    </recommendedName>
</protein>
<comment type="similarity">
    <text evidence="8">Belongs to the MntP (TC 9.B.29) family.</text>
</comment>